<dbReference type="WBParaSite" id="TCNE_0001670001-mRNA-1">
    <property type="protein sequence ID" value="TCNE_0001670001-mRNA-1"/>
    <property type="gene ID" value="TCNE_0001670001"/>
</dbReference>
<gene>
    <name evidence="11" type="ORF">TCNE_LOCUS16699</name>
</gene>
<organism evidence="12 13">
    <name type="scientific">Toxocara canis</name>
    <name type="common">Canine roundworm</name>
    <dbReference type="NCBI Taxonomy" id="6265"/>
    <lineage>
        <taxon>Eukaryota</taxon>
        <taxon>Metazoa</taxon>
        <taxon>Ecdysozoa</taxon>
        <taxon>Nematoda</taxon>
        <taxon>Chromadorea</taxon>
        <taxon>Rhabditida</taxon>
        <taxon>Spirurina</taxon>
        <taxon>Ascaridomorpha</taxon>
        <taxon>Ascaridoidea</taxon>
        <taxon>Toxocaridae</taxon>
        <taxon>Toxocara</taxon>
    </lineage>
</organism>
<evidence type="ECO:0000256" key="4">
    <source>
        <dbReference type="ARBA" id="ARBA00022618"/>
    </source>
</evidence>
<evidence type="ECO:0000256" key="5">
    <source>
        <dbReference type="ARBA" id="ARBA00022776"/>
    </source>
</evidence>
<evidence type="ECO:0000256" key="3">
    <source>
        <dbReference type="ARBA" id="ARBA00022454"/>
    </source>
</evidence>
<dbReference type="GO" id="GO:0034501">
    <property type="term" value="P:protein localization to kinetochore"/>
    <property type="evidence" value="ECO:0007669"/>
    <property type="project" value="UniProtKB-UniRule"/>
</dbReference>
<comment type="subcellular location">
    <subcellularLocation>
        <location evidence="1 9">Chromosome</location>
        <location evidence="1 9">Centromere</location>
        <location evidence="1 9">Kinetochore</location>
    </subcellularLocation>
</comment>
<evidence type="ECO:0000256" key="10">
    <source>
        <dbReference type="SAM" id="MobiDB-lite"/>
    </source>
</evidence>
<dbReference type="Gene3D" id="1.10.287.1880">
    <property type="match status" value="1"/>
</dbReference>
<evidence type="ECO:0000256" key="7">
    <source>
        <dbReference type="ARBA" id="ARBA00023306"/>
    </source>
</evidence>
<keyword evidence="4 9" id="KW-0132">Cell division</keyword>
<evidence type="ECO:0000256" key="9">
    <source>
        <dbReference type="RuleBase" id="RU369076"/>
    </source>
</evidence>
<dbReference type="Proteomes" id="UP000050794">
    <property type="component" value="Unassembled WGS sequence"/>
</dbReference>
<keyword evidence="6 9" id="KW-0995">Kinetochore</keyword>
<feature type="region of interest" description="Disordered" evidence="10">
    <location>
        <begin position="563"/>
        <end position="597"/>
    </location>
</feature>
<evidence type="ECO:0000256" key="1">
    <source>
        <dbReference type="ARBA" id="ARBA00004629"/>
    </source>
</evidence>
<protein>
    <recommendedName>
        <fullName evidence="9">Protein zwilch</fullName>
    </recommendedName>
</protein>
<evidence type="ECO:0000313" key="13">
    <source>
        <dbReference type="WBParaSite" id="TCNE_0001670001-mRNA-1"/>
    </source>
</evidence>
<evidence type="ECO:0000256" key="2">
    <source>
        <dbReference type="ARBA" id="ARBA00009062"/>
    </source>
</evidence>
<comment type="subunit">
    <text evidence="9">Component of the RZZ complex.</text>
</comment>
<dbReference type="EMBL" id="UYWY01023820">
    <property type="protein sequence ID" value="VDM48020.1"/>
    <property type="molecule type" value="Genomic_DNA"/>
</dbReference>
<dbReference type="InterPro" id="IPR018630">
    <property type="entry name" value="Zwilch"/>
</dbReference>
<dbReference type="GO" id="GO:0007094">
    <property type="term" value="P:mitotic spindle assembly checkpoint signaling"/>
    <property type="evidence" value="ECO:0007669"/>
    <property type="project" value="UniProtKB-UniRule"/>
</dbReference>
<evidence type="ECO:0000256" key="8">
    <source>
        <dbReference type="ARBA" id="ARBA00023328"/>
    </source>
</evidence>
<keyword evidence="5 9" id="KW-0498">Mitosis</keyword>
<accession>A0A183V7H9</accession>
<sequence length="622" mass="70405">MSSITRSDFVSEELPWLFRNKYRIRLLETSAVPIVGDLSAIREKELIVVDLPSNEKQHSKLSETSECGNTSAITDSSDQAGSPLKFSFITLEKLRQKGGCHDATFLGELDCSKTTFECNPLPSPDGRRLANSLATGEWPFDRETFKTAAIWIVMDASDAMKTAFLGISRMDDLIILYNIRCFARGDPTVEDYIQPKFRFLDHLQATFTAYCSYDLIPSMANRDTDAAMRITANVQLLASWRAKRDDFLVNPPHSASVTLSVCVGWLDRRLPYSEWSQELCILLALGNALRTGTMSWQPIDPNVTKEQLGQAAPAGDWAEYRDLSERLWVLLKNCTSSRMLIGALQIVWEALRSGYKNTMMHSNNKSTIARLMKDACAGDLKLPRLEGLTPLEILLEVGLEYFHRSCVHEFISNEFVASGNELESLYSINPRASTEDRADAMFVLYQALVAMSCCKQFLHFETQRRNILARCVLLHYSTINISPTSNGTVTEDTVRKLHLHLDMNLKLNEVHPTIFKIKTPTTWRKESVYMDGKNTSYIIMTHFTKATKLAHIASKSVSFEARDVPSMHGDETTNEESNIHEESNENSDETKSENKRATRERCRFGDYYSSLLVNSFTRLPLL</sequence>
<keyword evidence="7 9" id="KW-0131">Cell cycle</keyword>
<dbReference type="GO" id="GO:1990423">
    <property type="term" value="C:RZZ complex"/>
    <property type="evidence" value="ECO:0007669"/>
    <property type="project" value="UniProtKB-UniRule"/>
</dbReference>
<keyword evidence="3 9" id="KW-0158">Chromosome</keyword>
<evidence type="ECO:0000313" key="12">
    <source>
        <dbReference type="Proteomes" id="UP000050794"/>
    </source>
</evidence>
<evidence type="ECO:0000256" key="6">
    <source>
        <dbReference type="ARBA" id="ARBA00022838"/>
    </source>
</evidence>
<dbReference type="AlphaFoldDB" id="A0A183V7H9"/>
<feature type="region of interest" description="Disordered" evidence="10">
    <location>
        <begin position="59"/>
        <end position="79"/>
    </location>
</feature>
<name>A0A183V7H9_TOXCA</name>
<keyword evidence="8 9" id="KW-0137">Centromere</keyword>
<dbReference type="GO" id="GO:0051301">
    <property type="term" value="P:cell division"/>
    <property type="evidence" value="ECO:0007669"/>
    <property type="project" value="UniProtKB-UniRule"/>
</dbReference>
<keyword evidence="12" id="KW-1185">Reference proteome</keyword>
<reference evidence="11 12" key="2">
    <citation type="submission" date="2018-11" db="EMBL/GenBank/DDBJ databases">
        <authorList>
            <consortium name="Pathogen Informatics"/>
        </authorList>
    </citation>
    <scope>NUCLEOTIDE SEQUENCE [LARGE SCALE GENOMIC DNA]</scope>
</reference>
<evidence type="ECO:0000313" key="11">
    <source>
        <dbReference type="EMBL" id="VDM48020.1"/>
    </source>
</evidence>
<reference evidence="13" key="1">
    <citation type="submission" date="2016-06" db="UniProtKB">
        <authorList>
            <consortium name="WormBaseParasite"/>
        </authorList>
    </citation>
    <scope>IDENTIFICATION</scope>
</reference>
<dbReference type="Gene3D" id="1.20.58.730">
    <property type="match status" value="1"/>
</dbReference>
<comment type="function">
    <text evidence="9">Essential component of the mitotic checkpoint, which prevents cells from prematurely exiting mitosis. Required for the assembly of the dynein-dynactin and MAD1-MAD2 complexes onto kinetochores. Its function related to the spindle assembly machinery is proposed to depend on its association in the mitotic RZZ complex.</text>
</comment>
<proteinExistence type="inferred from homology"/>
<comment type="similarity">
    <text evidence="2 9">Belongs to the ZWILCH family.</text>
</comment>
<dbReference type="Pfam" id="PF09817">
    <property type="entry name" value="Zwilch"/>
    <property type="match status" value="2"/>
</dbReference>
<feature type="compositionally biased region" description="Polar residues" evidence="10">
    <location>
        <begin position="64"/>
        <end position="79"/>
    </location>
</feature>
<dbReference type="PANTHER" id="PTHR15995:SF1">
    <property type="entry name" value="PROTEIN ZWILCH HOMOLOG"/>
    <property type="match status" value="1"/>
</dbReference>
<dbReference type="PANTHER" id="PTHR15995">
    <property type="entry name" value="PROTEIN ZWILCH HOMOLOG"/>
    <property type="match status" value="1"/>
</dbReference>